<dbReference type="Proteomes" id="UP000607653">
    <property type="component" value="Unassembled WGS sequence"/>
</dbReference>
<evidence type="ECO:0000313" key="3">
    <source>
        <dbReference type="Proteomes" id="UP000607653"/>
    </source>
</evidence>
<dbReference type="SUPFAM" id="SSF56672">
    <property type="entry name" value="DNA/RNA polymerases"/>
    <property type="match status" value="1"/>
</dbReference>
<protein>
    <recommendedName>
        <fullName evidence="1">Reverse transcriptase domain-containing protein</fullName>
    </recommendedName>
</protein>
<feature type="domain" description="Reverse transcriptase" evidence="1">
    <location>
        <begin position="1"/>
        <end position="82"/>
    </location>
</feature>
<keyword evidence="3" id="KW-1185">Reference proteome</keyword>
<dbReference type="PROSITE" id="PS50878">
    <property type="entry name" value="RT_POL"/>
    <property type="match status" value="1"/>
</dbReference>
<dbReference type="PANTHER" id="PTHR33064">
    <property type="entry name" value="POL PROTEIN"/>
    <property type="match status" value="1"/>
</dbReference>
<name>A0A822YKV0_NELNU</name>
<dbReference type="PANTHER" id="PTHR33064:SF37">
    <property type="entry name" value="RIBONUCLEASE H"/>
    <property type="match status" value="1"/>
</dbReference>
<dbReference type="CDD" id="cd01647">
    <property type="entry name" value="RT_LTR"/>
    <property type="match status" value="1"/>
</dbReference>
<organism evidence="2 3">
    <name type="scientific">Nelumbo nucifera</name>
    <name type="common">Sacred lotus</name>
    <dbReference type="NCBI Taxonomy" id="4432"/>
    <lineage>
        <taxon>Eukaryota</taxon>
        <taxon>Viridiplantae</taxon>
        <taxon>Streptophyta</taxon>
        <taxon>Embryophyta</taxon>
        <taxon>Tracheophyta</taxon>
        <taxon>Spermatophyta</taxon>
        <taxon>Magnoliopsida</taxon>
        <taxon>Proteales</taxon>
        <taxon>Nelumbonaceae</taxon>
        <taxon>Nelumbo</taxon>
    </lineage>
</organism>
<comment type="caution">
    <text evidence="2">The sequence shown here is derived from an EMBL/GenBank/DDBJ whole genome shotgun (WGS) entry which is preliminary data.</text>
</comment>
<dbReference type="Gene3D" id="3.30.70.270">
    <property type="match status" value="2"/>
</dbReference>
<evidence type="ECO:0000259" key="1">
    <source>
        <dbReference type="PROSITE" id="PS50878"/>
    </source>
</evidence>
<dbReference type="EMBL" id="DUZY01000003">
    <property type="protein sequence ID" value="DAD33220.1"/>
    <property type="molecule type" value="Genomic_DNA"/>
</dbReference>
<evidence type="ECO:0000313" key="2">
    <source>
        <dbReference type="EMBL" id="DAD33220.1"/>
    </source>
</evidence>
<reference evidence="2 3" key="1">
    <citation type="journal article" date="2020" name="Mol. Biol. Evol.">
        <title>Distinct Expression and Methylation Patterns for Genes with Different Fates following a Single Whole-Genome Duplication in Flowering Plants.</title>
        <authorList>
            <person name="Shi T."/>
            <person name="Rahmani R.S."/>
            <person name="Gugger P.F."/>
            <person name="Wang M."/>
            <person name="Li H."/>
            <person name="Zhang Y."/>
            <person name="Li Z."/>
            <person name="Wang Q."/>
            <person name="Van de Peer Y."/>
            <person name="Marchal K."/>
            <person name="Chen J."/>
        </authorList>
    </citation>
    <scope>NUCLEOTIDE SEQUENCE [LARGE SCALE GENOMIC DNA]</scope>
    <source>
        <tissue evidence="2">Leaf</tissue>
    </source>
</reference>
<dbReference type="InterPro" id="IPR000477">
    <property type="entry name" value="RT_dom"/>
</dbReference>
<gene>
    <name evidence="2" type="ORF">HUJ06_012071</name>
</gene>
<dbReference type="AlphaFoldDB" id="A0A822YKV0"/>
<dbReference type="FunFam" id="3.30.70.270:FF:000020">
    <property type="entry name" value="Transposon Tf2-6 polyprotein-like Protein"/>
    <property type="match status" value="1"/>
</dbReference>
<dbReference type="InterPro" id="IPR043128">
    <property type="entry name" value="Rev_trsase/Diguanyl_cyclase"/>
</dbReference>
<dbReference type="InterPro" id="IPR043502">
    <property type="entry name" value="DNA/RNA_pol_sf"/>
</dbReference>
<dbReference type="InterPro" id="IPR051320">
    <property type="entry name" value="Viral_Replic_Matur_Polypro"/>
</dbReference>
<dbReference type="Pfam" id="PF00078">
    <property type="entry name" value="RVT_1"/>
    <property type="match status" value="1"/>
</dbReference>
<dbReference type="Pfam" id="PF17919">
    <property type="entry name" value="RT_RNaseH_2"/>
    <property type="match status" value="1"/>
</dbReference>
<dbReference type="FunFam" id="3.30.70.270:FF:000003">
    <property type="entry name" value="Transposon Ty3-G Gag-Pol polyprotein"/>
    <property type="match status" value="1"/>
</dbReference>
<accession>A0A822YKV0</accession>
<sequence>MPLGLTNAPATFCTLMNKIFHPYLDQFVVVYLDDIVVYGKTMEEHVGHLRKVFQLQWENQLYVKREKCSFAQTEVAFLGHKISQGKPSMDQAKVKAILDWEPPTKVTELRYCLGLANYYGLFIQRYSRIATPLIDLHWTEQCQLAFEQLKKAMTEEPMLHFPNLTKIFEVQTDALDYTIRKVLIQDEHPHMRAKN</sequence>
<proteinExistence type="predicted"/>
<dbReference type="InterPro" id="IPR041577">
    <property type="entry name" value="RT_RNaseH_2"/>
</dbReference>